<dbReference type="SUPFAM" id="SSF51126">
    <property type="entry name" value="Pectin lyase-like"/>
    <property type="match status" value="1"/>
</dbReference>
<protein>
    <recommendedName>
        <fullName evidence="3">Prepilin-type N-terminal cleavage/methylation domain-containing protein</fullName>
    </recommendedName>
</protein>
<dbReference type="Gene3D" id="3.30.700.10">
    <property type="entry name" value="Glycoprotein, Type 4 Pilin"/>
    <property type="match status" value="1"/>
</dbReference>
<dbReference type="SUPFAM" id="SSF54523">
    <property type="entry name" value="Pili subunits"/>
    <property type="match status" value="1"/>
</dbReference>
<name>K2GZ61_9BACT</name>
<accession>K2GZ61</accession>
<keyword evidence="1" id="KW-0812">Transmembrane</keyword>
<comment type="caution">
    <text evidence="2">The sequence shown here is derived from an EMBL/GenBank/DDBJ whole genome shotgun (WGS) entry which is preliminary data.</text>
</comment>
<evidence type="ECO:0008006" key="3">
    <source>
        <dbReference type="Google" id="ProtNLM"/>
    </source>
</evidence>
<proteinExistence type="predicted"/>
<reference evidence="2" key="1">
    <citation type="journal article" date="2012" name="Science">
        <title>Fermentation, hydrogen, and sulfur metabolism in multiple uncultivated bacterial phyla.</title>
        <authorList>
            <person name="Wrighton K.C."/>
            <person name="Thomas B.C."/>
            <person name="Sharon I."/>
            <person name="Miller C.S."/>
            <person name="Castelle C.J."/>
            <person name="VerBerkmoes N.C."/>
            <person name="Wilkins M.J."/>
            <person name="Hettich R.L."/>
            <person name="Lipton M.S."/>
            <person name="Williams K.H."/>
            <person name="Long P.E."/>
            <person name="Banfield J.F."/>
        </authorList>
    </citation>
    <scope>NUCLEOTIDE SEQUENCE [LARGE SCALE GENOMIC DNA]</scope>
</reference>
<keyword evidence="1" id="KW-0472">Membrane</keyword>
<evidence type="ECO:0000313" key="2">
    <source>
        <dbReference type="EMBL" id="EKE28780.1"/>
    </source>
</evidence>
<dbReference type="AlphaFoldDB" id="K2GZ61"/>
<sequence length="678" mass="79775">MNLFFRNKKYAFTLVELIVVIVILAILATIAFLSFNSYNSSARDSVRISDLNQIYRWLVLYQTHAWKFPQPENSIKLFSWTTQIWYQWNVAQNTLKLVNLSSWWWIDPVNSNYYSYNVNLAQNKAQVVWFLENDQSLSYEYADGNFFPQTNAYYKNDFTFTKWDPLCFILFQSWSNNYTPAHDLYSAWTSFYTNSWAYSSWASCVLDNTSNHPKLADVILAWYTWTWGSYVNGSSVALSSLDAPIASATTNITFNSVTWNWNTSSWATRYEFSSDNSNWISLWNILTYNESWLSPSVNISRYVRACNIDWCSTLTALSSTTLLANVYVAKNWTWAALCGTLALPCNTISLWISKASSWQTVFVFSWTYIENVNISNKTIKLYWENKNSTNIKIYAVLSDWADHKAIVINNSPNTIIEWFSLDLTTFVWSGYQLHWIFGVGSANMIIRDISVFSSTSQYIQWWITLSNSSYTSIYNSKLTTAYHAWVWILAQTNTYGMTVKNTEISGPWFNWVTTDSGWGSDWVNFINNYVKWADDWVHLRWNWNLINNTIVWNWYWVTFNYWAGEFKNNIIAYNTNHWMNVWDSSYKITWYNNTFYSNWSTYNSNYISSTGDVTTRDPKFTDSSYKFLSAISSGQASDSPELDSWIWTLAWYWITNNSTSTNWQDDSWTIDRWYHWKQ</sequence>
<dbReference type="NCBIfam" id="TIGR02532">
    <property type="entry name" value="IV_pilin_GFxxxE"/>
    <property type="match status" value="1"/>
</dbReference>
<dbReference type="Pfam" id="PF07963">
    <property type="entry name" value="N_methyl"/>
    <property type="match status" value="1"/>
</dbReference>
<gene>
    <name evidence="2" type="ORF">ACD_3C00014G0005</name>
</gene>
<organism evidence="2">
    <name type="scientific">uncultured bacterium</name>
    <name type="common">gcode 4</name>
    <dbReference type="NCBI Taxonomy" id="1234023"/>
    <lineage>
        <taxon>Bacteria</taxon>
        <taxon>environmental samples</taxon>
    </lineage>
</organism>
<dbReference type="EMBL" id="AMFJ01000288">
    <property type="protein sequence ID" value="EKE28780.1"/>
    <property type="molecule type" value="Genomic_DNA"/>
</dbReference>
<dbReference type="InterPro" id="IPR045584">
    <property type="entry name" value="Pilin-like"/>
</dbReference>
<feature type="transmembrane region" description="Helical" evidence="1">
    <location>
        <begin position="12"/>
        <end position="35"/>
    </location>
</feature>
<dbReference type="InterPro" id="IPR012902">
    <property type="entry name" value="N_methyl_site"/>
</dbReference>
<keyword evidence="1" id="KW-1133">Transmembrane helix</keyword>
<evidence type="ECO:0000256" key="1">
    <source>
        <dbReference type="SAM" id="Phobius"/>
    </source>
</evidence>
<dbReference type="InterPro" id="IPR011050">
    <property type="entry name" value="Pectin_lyase_fold/virulence"/>
</dbReference>